<feature type="region of interest" description="Disordered" evidence="1">
    <location>
        <begin position="72"/>
        <end position="108"/>
    </location>
</feature>
<protein>
    <recommendedName>
        <fullName evidence="6">Ubiquitin-like domain-containing protein</fullName>
    </recommendedName>
</protein>
<dbReference type="Pfam" id="PF00240">
    <property type="entry name" value="ubiquitin"/>
    <property type="match status" value="1"/>
</dbReference>
<dbReference type="InterPro" id="IPR029071">
    <property type="entry name" value="Ubiquitin-like_domsf"/>
</dbReference>
<dbReference type="CDD" id="cd16106">
    <property type="entry name" value="Ubl_Dsk2p_like"/>
    <property type="match status" value="1"/>
</dbReference>
<dbReference type="Pfam" id="PF23195">
    <property type="entry name" value="UBQLN1"/>
    <property type="match status" value="1"/>
</dbReference>
<dbReference type="OMA" id="PGMDMFG"/>
<dbReference type="InterPro" id="IPR019956">
    <property type="entry name" value="Ubiquitin_dom"/>
</dbReference>
<name>A0A642UR82_DIURU</name>
<dbReference type="PANTHER" id="PTHR10677:SF3">
    <property type="entry name" value="FI07626P-RELATED"/>
    <property type="match status" value="1"/>
</dbReference>
<dbReference type="InterPro" id="IPR015940">
    <property type="entry name" value="UBA"/>
</dbReference>
<gene>
    <name evidence="4" type="ORF">DIURU_002117</name>
</gene>
<dbReference type="PROSITE" id="PS50053">
    <property type="entry name" value="UBIQUITIN_2"/>
    <property type="match status" value="1"/>
</dbReference>
<keyword evidence="5" id="KW-1185">Reference proteome</keyword>
<dbReference type="SMART" id="SM00165">
    <property type="entry name" value="UBA"/>
    <property type="match status" value="1"/>
</dbReference>
<feature type="domain" description="Ubiquitin-like" evidence="3">
    <location>
        <begin position="2"/>
        <end position="71"/>
    </location>
</feature>
<dbReference type="AlphaFoldDB" id="A0A642UR82"/>
<proteinExistence type="predicted"/>
<dbReference type="PRINTS" id="PR00348">
    <property type="entry name" value="UBIQUITIN"/>
</dbReference>
<feature type="domain" description="UBA" evidence="2">
    <location>
        <begin position="300"/>
        <end position="344"/>
    </location>
</feature>
<dbReference type="SMART" id="SM00213">
    <property type="entry name" value="UBQ"/>
    <property type="match status" value="1"/>
</dbReference>
<evidence type="ECO:0008006" key="6">
    <source>
        <dbReference type="Google" id="ProtNLM"/>
    </source>
</evidence>
<dbReference type="Gene3D" id="1.10.8.10">
    <property type="entry name" value="DNA helicase RuvA subunit, C-terminal domain"/>
    <property type="match status" value="1"/>
</dbReference>
<dbReference type="SUPFAM" id="SSF54236">
    <property type="entry name" value="Ubiquitin-like"/>
    <property type="match status" value="1"/>
</dbReference>
<evidence type="ECO:0000313" key="5">
    <source>
        <dbReference type="Proteomes" id="UP000449547"/>
    </source>
</evidence>
<dbReference type="GO" id="GO:0005829">
    <property type="term" value="C:cytosol"/>
    <property type="evidence" value="ECO:0007669"/>
    <property type="project" value="TreeGrafter"/>
</dbReference>
<dbReference type="SUPFAM" id="SSF46934">
    <property type="entry name" value="UBA-like"/>
    <property type="match status" value="1"/>
</dbReference>
<dbReference type="VEuPathDB" id="FungiDB:DIURU_002117"/>
<feature type="compositionally biased region" description="Polar residues" evidence="1">
    <location>
        <begin position="255"/>
        <end position="271"/>
    </location>
</feature>
<accession>A0A642UR82</accession>
<reference evidence="4 5" key="1">
    <citation type="submission" date="2019-07" db="EMBL/GenBank/DDBJ databases">
        <title>Genome assembly of two rare yeast pathogens: Diutina rugosa and Trichomonascus ciferrii.</title>
        <authorList>
            <person name="Mixao V."/>
            <person name="Saus E."/>
            <person name="Hansen A."/>
            <person name="Lass-Flor C."/>
            <person name="Gabaldon T."/>
        </authorList>
    </citation>
    <scope>NUCLEOTIDE SEQUENCE [LARGE SCALE GENOMIC DNA]</scope>
    <source>
        <strain evidence="4 5">CBS 613</strain>
    </source>
</reference>
<dbReference type="RefSeq" id="XP_034013040.1">
    <property type="nucleotide sequence ID" value="XM_034154734.1"/>
</dbReference>
<dbReference type="Proteomes" id="UP000449547">
    <property type="component" value="Unassembled WGS sequence"/>
</dbReference>
<evidence type="ECO:0000313" key="4">
    <source>
        <dbReference type="EMBL" id="KAA8903895.1"/>
    </source>
</evidence>
<dbReference type="InterPro" id="IPR015496">
    <property type="entry name" value="Ubiquilin"/>
</dbReference>
<feature type="region of interest" description="Disordered" evidence="1">
    <location>
        <begin position="283"/>
        <end position="303"/>
    </location>
</feature>
<dbReference type="EMBL" id="SWFT01000065">
    <property type="protein sequence ID" value="KAA8903895.1"/>
    <property type="molecule type" value="Genomic_DNA"/>
</dbReference>
<evidence type="ECO:0000259" key="3">
    <source>
        <dbReference type="PROSITE" id="PS50053"/>
    </source>
</evidence>
<dbReference type="PANTHER" id="PTHR10677">
    <property type="entry name" value="UBIQUILIN"/>
    <property type="match status" value="1"/>
</dbReference>
<dbReference type="GO" id="GO:0031593">
    <property type="term" value="F:polyubiquitin modification-dependent protein binding"/>
    <property type="evidence" value="ECO:0007669"/>
    <property type="project" value="TreeGrafter"/>
</dbReference>
<dbReference type="GeneID" id="54780768"/>
<evidence type="ECO:0000256" key="1">
    <source>
        <dbReference type="SAM" id="MobiDB-lite"/>
    </source>
</evidence>
<dbReference type="InterPro" id="IPR009060">
    <property type="entry name" value="UBA-like_sf"/>
</dbReference>
<feature type="region of interest" description="Disordered" evidence="1">
    <location>
        <begin position="234"/>
        <end position="271"/>
    </location>
</feature>
<dbReference type="CDD" id="cd14324">
    <property type="entry name" value="UBA_Dsk2p_like"/>
    <property type="match status" value="1"/>
</dbReference>
<dbReference type="InterPro" id="IPR000626">
    <property type="entry name" value="Ubiquitin-like_dom"/>
</dbReference>
<sequence>MIDVIIKSSGDTKYELSIDSDITVAELKQQISEKSGVDADEQRLIYSGKVLKDDQKVEFYKVQSGHAIHMVKSAKKRTTETPSQAPIASGQATSGAPTNIATGTGAHNPLNDLTGARYAGMGLNLPSASMFGPDGGMTSAMPDPEQLSSMMSSPLFQEQMNAMLNDPQMMEFLFQQNPQLRSMAPQMRDMLQSPLFRQMMSNPELLRSMMEMNRGSGFGANMFGGSAADAVAGGFPAPGTPGGSTSHTDRGVAENPNNTGSTASPNPALNPFTSLFPGGLGAFGGMQGFGESQSPADTRPPEERYESQLRQLNDMGFVDFDANIRALQRCGGSVQGAIEQLLSGNSQN</sequence>
<dbReference type="GO" id="GO:0006511">
    <property type="term" value="P:ubiquitin-dependent protein catabolic process"/>
    <property type="evidence" value="ECO:0007669"/>
    <property type="project" value="TreeGrafter"/>
</dbReference>
<evidence type="ECO:0000259" key="2">
    <source>
        <dbReference type="PROSITE" id="PS50030"/>
    </source>
</evidence>
<feature type="compositionally biased region" description="Polar residues" evidence="1">
    <location>
        <begin position="80"/>
        <end position="102"/>
    </location>
</feature>
<dbReference type="Pfam" id="PF00627">
    <property type="entry name" value="UBA"/>
    <property type="match status" value="1"/>
</dbReference>
<dbReference type="Gene3D" id="3.10.20.90">
    <property type="entry name" value="Phosphatidylinositol 3-kinase Catalytic Subunit, Chain A, domain 1"/>
    <property type="match status" value="1"/>
</dbReference>
<dbReference type="OrthoDB" id="267397at2759"/>
<dbReference type="FunFam" id="1.10.8.10:FF:000024">
    <property type="entry name" value="Ubiquitin domain-containing protein DSK2"/>
    <property type="match status" value="1"/>
</dbReference>
<organism evidence="4 5">
    <name type="scientific">Diutina rugosa</name>
    <name type="common">Yeast</name>
    <name type="synonym">Candida rugosa</name>
    <dbReference type="NCBI Taxonomy" id="5481"/>
    <lineage>
        <taxon>Eukaryota</taxon>
        <taxon>Fungi</taxon>
        <taxon>Dikarya</taxon>
        <taxon>Ascomycota</taxon>
        <taxon>Saccharomycotina</taxon>
        <taxon>Pichiomycetes</taxon>
        <taxon>Debaryomycetaceae</taxon>
        <taxon>Diutina</taxon>
    </lineage>
</organism>
<comment type="caution">
    <text evidence="4">The sequence shown here is derived from an EMBL/GenBank/DDBJ whole genome shotgun (WGS) entry which is preliminary data.</text>
</comment>
<dbReference type="PROSITE" id="PS50030">
    <property type="entry name" value="UBA"/>
    <property type="match status" value="1"/>
</dbReference>